<dbReference type="PANTHER" id="PTHR30429:SF1">
    <property type="entry name" value="D-METHIONINE-BINDING LIPOPROTEIN METQ-RELATED"/>
    <property type="match status" value="1"/>
</dbReference>
<organism evidence="8 9">
    <name type="scientific">Aerococcus suis</name>
    <dbReference type="NCBI Taxonomy" id="371602"/>
    <lineage>
        <taxon>Bacteria</taxon>
        <taxon>Bacillati</taxon>
        <taxon>Bacillota</taxon>
        <taxon>Bacilli</taxon>
        <taxon>Lactobacillales</taxon>
        <taxon>Aerococcaceae</taxon>
        <taxon>Aerococcus</taxon>
    </lineage>
</organism>
<dbReference type="Pfam" id="PF03180">
    <property type="entry name" value="Lipoprotein_9"/>
    <property type="match status" value="1"/>
</dbReference>
<dbReference type="AlphaFoldDB" id="A0A1W1YB92"/>
<dbReference type="GO" id="GO:0016020">
    <property type="term" value="C:membrane"/>
    <property type="evidence" value="ECO:0007669"/>
    <property type="project" value="UniProtKB-SubCell"/>
</dbReference>
<accession>A0A1W1YB92</accession>
<evidence type="ECO:0000313" key="9">
    <source>
        <dbReference type="Proteomes" id="UP000243884"/>
    </source>
</evidence>
<feature type="chain" id="PRO_5039397783" evidence="7">
    <location>
        <begin position="22"/>
        <end position="300"/>
    </location>
</feature>
<comment type="similarity">
    <text evidence="2">Belongs to the NlpA lipoprotein family.</text>
</comment>
<protein>
    <submittedName>
        <fullName evidence="8">D-methionine transport system substrate-binding protein</fullName>
    </submittedName>
</protein>
<keyword evidence="9" id="KW-1185">Reference proteome</keyword>
<evidence type="ECO:0000313" key="8">
    <source>
        <dbReference type="EMBL" id="SMC33071.1"/>
    </source>
</evidence>
<evidence type="ECO:0000256" key="6">
    <source>
        <dbReference type="ARBA" id="ARBA00023288"/>
    </source>
</evidence>
<sequence>MKKWIKLGMLMLVCLSLGACTQTKTSHQDESNTNDARHYKIGVVSDRAKEIWNFALKDLEAEGEIDVDVITFDDVVQPNTALAEGEIDANAFQYYTFLYDYMQDSGNNQLYPMGYLSAEPSGIWVIDSIESKEDIPEHAKIAIQNDPVNTGNAIKMLADNGLVTLKDDAQLVPTEEDIESTYRDLELVSMDYGAVPRALGDCELILSVSTPVTESGIKLEDALVFQSGEDASSLTRLNFVVQEKDKDNKDLQKILKAYQRQEVVDYANETGPGDFYGAWDNDDIPYDDMQEYINFVVENH</sequence>
<evidence type="ECO:0000256" key="3">
    <source>
        <dbReference type="ARBA" id="ARBA00022729"/>
    </source>
</evidence>
<dbReference type="OrthoDB" id="9812878at2"/>
<dbReference type="EMBL" id="FWXK01000002">
    <property type="protein sequence ID" value="SMC33071.1"/>
    <property type="molecule type" value="Genomic_DNA"/>
</dbReference>
<keyword evidence="6" id="KW-0449">Lipoprotein</keyword>
<dbReference type="STRING" id="371602.SAMN04487984_0505"/>
<dbReference type="PANTHER" id="PTHR30429">
    <property type="entry name" value="D-METHIONINE-BINDING LIPOPROTEIN METQ"/>
    <property type="match status" value="1"/>
</dbReference>
<evidence type="ECO:0000256" key="2">
    <source>
        <dbReference type="ARBA" id="ARBA00008973"/>
    </source>
</evidence>
<dbReference type="PROSITE" id="PS51257">
    <property type="entry name" value="PROKAR_LIPOPROTEIN"/>
    <property type="match status" value="1"/>
</dbReference>
<evidence type="ECO:0000256" key="5">
    <source>
        <dbReference type="ARBA" id="ARBA00023139"/>
    </source>
</evidence>
<gene>
    <name evidence="8" type="ORF">SAMN04487984_0505</name>
</gene>
<comment type="subcellular location">
    <subcellularLocation>
        <location evidence="1">Membrane</location>
        <topology evidence="1">Lipid-anchor</topology>
    </subcellularLocation>
</comment>
<evidence type="ECO:0000256" key="7">
    <source>
        <dbReference type="SAM" id="SignalP"/>
    </source>
</evidence>
<evidence type="ECO:0000256" key="1">
    <source>
        <dbReference type="ARBA" id="ARBA00004635"/>
    </source>
</evidence>
<keyword evidence="5" id="KW-0564">Palmitate</keyword>
<dbReference type="SUPFAM" id="SSF53850">
    <property type="entry name" value="Periplasmic binding protein-like II"/>
    <property type="match status" value="1"/>
</dbReference>
<name>A0A1W1YB92_9LACT</name>
<dbReference type="Gene3D" id="3.40.190.10">
    <property type="entry name" value="Periplasmic binding protein-like II"/>
    <property type="match status" value="2"/>
</dbReference>
<dbReference type="RefSeq" id="WP_084098198.1">
    <property type="nucleotide sequence ID" value="NZ_FWXK01000002.1"/>
</dbReference>
<dbReference type="Proteomes" id="UP000243884">
    <property type="component" value="Unassembled WGS sequence"/>
</dbReference>
<keyword evidence="3 7" id="KW-0732">Signal</keyword>
<feature type="signal peptide" evidence="7">
    <location>
        <begin position="1"/>
        <end position="21"/>
    </location>
</feature>
<proteinExistence type="inferred from homology"/>
<evidence type="ECO:0000256" key="4">
    <source>
        <dbReference type="ARBA" id="ARBA00023136"/>
    </source>
</evidence>
<reference evidence="9" key="1">
    <citation type="submission" date="2017-04" db="EMBL/GenBank/DDBJ databases">
        <authorList>
            <person name="Varghese N."/>
            <person name="Submissions S."/>
        </authorList>
    </citation>
    <scope>NUCLEOTIDE SEQUENCE [LARGE SCALE GENOMIC DNA]</scope>
    <source>
        <strain evidence="9">DSM 21500</strain>
    </source>
</reference>
<dbReference type="InterPro" id="IPR004872">
    <property type="entry name" value="Lipoprotein_NlpA"/>
</dbReference>
<keyword evidence="4" id="KW-0472">Membrane</keyword>